<dbReference type="Gene3D" id="1.20.120.310">
    <property type="entry name" value="ERV/ALR sulfhydryl oxidase domain"/>
    <property type="match status" value="1"/>
</dbReference>
<dbReference type="PROSITE" id="PS51324">
    <property type="entry name" value="ERV_ALR"/>
    <property type="match status" value="1"/>
</dbReference>
<comment type="cofactor">
    <cofactor evidence="1 9">
        <name>FAD</name>
        <dbReference type="ChEBI" id="CHEBI:57692"/>
    </cofactor>
</comment>
<evidence type="ECO:0000256" key="7">
    <source>
        <dbReference type="ARBA" id="ARBA00023157"/>
    </source>
</evidence>
<dbReference type="InterPro" id="IPR017905">
    <property type="entry name" value="ERV/ALR_sulphydryl_oxidase"/>
</dbReference>
<comment type="catalytic activity">
    <reaction evidence="8 9">
        <text>2 R'C(R)SH + O2 = R'C(R)S-S(R)CR' + H2O2</text>
        <dbReference type="Rhea" id="RHEA:17357"/>
        <dbReference type="ChEBI" id="CHEBI:15379"/>
        <dbReference type="ChEBI" id="CHEBI:16240"/>
        <dbReference type="ChEBI" id="CHEBI:16520"/>
        <dbReference type="ChEBI" id="CHEBI:17412"/>
        <dbReference type="EC" id="1.8.3.2"/>
    </reaction>
</comment>
<keyword evidence="7" id="KW-1015">Disulfide bond</keyword>
<evidence type="ECO:0000256" key="8">
    <source>
        <dbReference type="ARBA" id="ARBA00048864"/>
    </source>
</evidence>
<evidence type="ECO:0000256" key="10">
    <source>
        <dbReference type="SAM" id="MobiDB-lite"/>
    </source>
</evidence>
<dbReference type="PANTHER" id="PTHR12645:SF0">
    <property type="entry name" value="FAD-LINKED SULFHYDRYL OXIDASE ALR"/>
    <property type="match status" value="1"/>
</dbReference>
<evidence type="ECO:0000256" key="2">
    <source>
        <dbReference type="ARBA" id="ARBA00004569"/>
    </source>
</evidence>
<dbReference type="EC" id="1.8.3.2" evidence="9"/>
<evidence type="ECO:0000256" key="3">
    <source>
        <dbReference type="ARBA" id="ARBA00022630"/>
    </source>
</evidence>
<evidence type="ECO:0000256" key="4">
    <source>
        <dbReference type="ARBA" id="ARBA00022827"/>
    </source>
</evidence>
<feature type="compositionally biased region" description="Polar residues" evidence="10">
    <location>
        <begin position="21"/>
        <end position="30"/>
    </location>
</feature>
<dbReference type="Pfam" id="PF04777">
    <property type="entry name" value="Evr1_Alr"/>
    <property type="match status" value="1"/>
</dbReference>
<accession>A0A6B2EER8</accession>
<dbReference type="PANTHER" id="PTHR12645">
    <property type="entry name" value="ALR/ERV"/>
    <property type="match status" value="1"/>
</dbReference>
<dbReference type="GO" id="GO:0016971">
    <property type="term" value="F:flavin-dependent sulfhydryl oxidase activity"/>
    <property type="evidence" value="ECO:0007669"/>
    <property type="project" value="InterPro"/>
</dbReference>
<feature type="region of interest" description="Disordered" evidence="10">
    <location>
        <begin position="21"/>
        <end position="46"/>
    </location>
</feature>
<protein>
    <recommendedName>
        <fullName evidence="9">Sulfhydryl oxidase</fullName>
        <ecNumber evidence="9">1.8.3.2</ecNumber>
    </recommendedName>
</protein>
<dbReference type="EMBL" id="GIFK01004101">
    <property type="protein sequence ID" value="NBJ61804.1"/>
    <property type="molecule type" value="Transcribed_RNA"/>
</dbReference>
<dbReference type="FunFam" id="1.20.120.310:FF:000003">
    <property type="entry name" value="Sulfhydryl oxidase"/>
    <property type="match status" value="1"/>
</dbReference>
<evidence type="ECO:0000256" key="5">
    <source>
        <dbReference type="ARBA" id="ARBA00023002"/>
    </source>
</evidence>
<keyword evidence="5 9" id="KW-0560">Oxidoreductase</keyword>
<comment type="subcellular location">
    <subcellularLocation>
        <location evidence="2">Mitochondrion intermembrane space</location>
    </subcellularLocation>
</comment>
<evidence type="ECO:0000256" key="1">
    <source>
        <dbReference type="ARBA" id="ARBA00001974"/>
    </source>
</evidence>
<sequence>MSKGDSGNSEVPCRSCTEFKSWSKQMSMPSSGKEKSQKLPRQDCPLDKNELGRSTWGFLHTMAAQYPKAPSQEQQRDMKSFFNHLSTFYPCEYCAKDLRDELKVDPPQAASQHDLSQWLCRLHNKVNEKLGKKVFDCTKVNERWRDGWLDGSCD</sequence>
<dbReference type="AlphaFoldDB" id="A0A6B2EER8"/>
<dbReference type="InterPro" id="IPR039799">
    <property type="entry name" value="ALR/ERV"/>
</dbReference>
<feature type="compositionally biased region" description="Basic and acidic residues" evidence="10">
    <location>
        <begin position="32"/>
        <end position="46"/>
    </location>
</feature>
<dbReference type="GO" id="GO:0005758">
    <property type="term" value="C:mitochondrial intermembrane space"/>
    <property type="evidence" value="ECO:0007669"/>
    <property type="project" value="UniProtKB-SubCell"/>
</dbReference>
<evidence type="ECO:0000313" key="12">
    <source>
        <dbReference type="EMBL" id="NBJ61804.1"/>
    </source>
</evidence>
<name>A0A6B2EER8_9DIPT</name>
<feature type="domain" description="ERV/ALR sulfhydryl oxidase" evidence="11">
    <location>
        <begin position="44"/>
        <end position="144"/>
    </location>
</feature>
<dbReference type="SUPFAM" id="SSF69000">
    <property type="entry name" value="FAD-dependent thiol oxidase"/>
    <property type="match status" value="1"/>
</dbReference>
<evidence type="ECO:0000256" key="9">
    <source>
        <dbReference type="RuleBase" id="RU371123"/>
    </source>
</evidence>
<dbReference type="InterPro" id="IPR036774">
    <property type="entry name" value="ERV/ALR_sulphydryl_oxid_sf"/>
</dbReference>
<proteinExistence type="predicted"/>
<keyword evidence="6" id="KW-0496">Mitochondrion</keyword>
<dbReference type="GO" id="GO:0050660">
    <property type="term" value="F:flavin adenine dinucleotide binding"/>
    <property type="evidence" value="ECO:0007669"/>
    <property type="project" value="TreeGrafter"/>
</dbReference>
<evidence type="ECO:0000256" key="6">
    <source>
        <dbReference type="ARBA" id="ARBA00023128"/>
    </source>
</evidence>
<reference evidence="12" key="1">
    <citation type="submission" date="2019-10" db="EMBL/GenBank/DDBJ databases">
        <title>Short sand fly seasons in Tbilisi, Georgia, hinder development of host immunity to saliva of the visceral leishmaniasis vector Phlebotomus kandelakii.</title>
        <authorList>
            <person name="Oliveira F."/>
            <person name="Giorgobiani E."/>
            <person name="Guimaraes-Costa A.B."/>
            <person name="Abdeladhim M."/>
            <person name="Oristian J."/>
            <person name="Tskhvaradze L."/>
            <person name="Tsertsvadze N."/>
            <person name="Zakalashvili M."/>
            <person name="Valenzuela J.G."/>
            <person name="Kamhawi S."/>
        </authorList>
    </citation>
    <scope>NUCLEOTIDE SEQUENCE</scope>
    <source>
        <strain evidence="12">Wild-capture in Tbilisi</strain>
        <tissue evidence="12">Salivary glands</tissue>
    </source>
</reference>
<evidence type="ECO:0000259" key="11">
    <source>
        <dbReference type="PROSITE" id="PS51324"/>
    </source>
</evidence>
<keyword evidence="3 9" id="KW-0285">Flavoprotein</keyword>
<organism evidence="12">
    <name type="scientific">Phlebotomus kandelakii</name>
    <dbReference type="NCBI Taxonomy" id="1109342"/>
    <lineage>
        <taxon>Eukaryota</taxon>
        <taxon>Metazoa</taxon>
        <taxon>Ecdysozoa</taxon>
        <taxon>Arthropoda</taxon>
        <taxon>Hexapoda</taxon>
        <taxon>Insecta</taxon>
        <taxon>Pterygota</taxon>
        <taxon>Neoptera</taxon>
        <taxon>Endopterygota</taxon>
        <taxon>Diptera</taxon>
        <taxon>Nematocera</taxon>
        <taxon>Psychodoidea</taxon>
        <taxon>Psychodidae</taxon>
        <taxon>Phlebotomus</taxon>
        <taxon>Larroussius</taxon>
    </lineage>
</organism>
<keyword evidence="4 9" id="KW-0274">FAD</keyword>